<dbReference type="Proteomes" id="UP000623974">
    <property type="component" value="Unassembled WGS sequence"/>
</dbReference>
<dbReference type="Proteomes" id="UP000639195">
    <property type="component" value="Unassembled WGS sequence"/>
</dbReference>
<evidence type="ECO:0000313" key="14">
    <source>
        <dbReference type="Proteomes" id="UP000255167"/>
    </source>
</evidence>
<protein>
    <submittedName>
        <fullName evidence="2">HK97 gp10 family phage protein</fullName>
    </submittedName>
</protein>
<reference evidence="9" key="3">
    <citation type="submission" date="2018-10" db="EMBL/GenBank/DDBJ databases">
        <authorList>
            <person name="Fan Y."/>
            <person name="Timp W."/>
            <person name="Bergman Y."/>
            <person name="Tamma P."/>
            <person name="Simner P."/>
        </authorList>
    </citation>
    <scope>NUCLEOTIDE SEQUENCE</scope>
    <source>
        <strain evidence="9">KLPN_104</strain>
    </source>
</reference>
<dbReference type="EMBL" id="VSSY01000039">
    <property type="protein sequence ID" value="TYL72922.1"/>
    <property type="molecule type" value="Genomic_DNA"/>
</dbReference>
<evidence type="ECO:0000313" key="18">
    <source>
        <dbReference type="Proteomes" id="UP000322977"/>
    </source>
</evidence>
<dbReference type="Proteomes" id="UP000595568">
    <property type="component" value="Chromosome"/>
</dbReference>
<dbReference type="EMBL" id="UJHH01000005">
    <property type="protein sequence ID" value="SWF70816.1"/>
    <property type="molecule type" value="Genomic_DNA"/>
</dbReference>
<evidence type="ECO:0000313" key="3">
    <source>
        <dbReference type="EMBL" id="MBD3709409.1"/>
    </source>
</evidence>
<reference evidence="2" key="7">
    <citation type="submission" date="2020-07" db="EMBL/GenBank/DDBJ databases">
        <title>Clinical and genomic characterization of carbapenemase-producing Enterobacterales causing secondary infections during the COVID-19 crisis at a New York City hospital.</title>
        <authorList>
            <person name="Gomez-Simmonds A."/>
            <person name="Annavajhala M.K."/>
            <person name="Uhlemann A.-C."/>
        </authorList>
    </citation>
    <scope>NUCLEOTIDE SEQUENCE</scope>
    <source>
        <strain evidence="4">KP1827</strain>
        <strain evidence="6">KP1828</strain>
        <strain evidence="2">NK1593</strain>
        <strain evidence="5">NK1607</strain>
        <strain evidence="3">NK1677</strain>
    </source>
</reference>
<evidence type="ECO:0000313" key="12">
    <source>
        <dbReference type="EMBL" id="SWF70816.1"/>
    </source>
</evidence>
<evidence type="ECO:0000313" key="8">
    <source>
        <dbReference type="EMBL" id="QQZ70436.1"/>
    </source>
</evidence>
<dbReference type="Proteomes" id="UP000609027">
    <property type="component" value="Unassembled WGS sequence"/>
</dbReference>
<evidence type="ECO:0000313" key="15">
    <source>
        <dbReference type="Proteomes" id="UP000258905"/>
    </source>
</evidence>
<sequence>MGVKVRGVSKVSNNINRLIDNIEKRKTMRALYSALFEIGLESAVLVPIDTSTLVNSQFREVVIKGTRLTGRIGYSANYAAYVHEAKGIHLGKNTPRPVRKGEAPGSRGNIWDTSGEPKFLEKGAENARDRVDAVIRREMEL</sequence>
<dbReference type="Proteomes" id="UP000322977">
    <property type="component" value="Unassembled WGS sequence"/>
</dbReference>
<dbReference type="EMBL" id="JACXTE010000001">
    <property type="protein sequence ID" value="MBD3707983.1"/>
    <property type="molecule type" value="Genomic_DNA"/>
</dbReference>
<reference evidence="8 20" key="8">
    <citation type="submission" date="2021-01" db="EMBL/GenBank/DDBJ databases">
        <title>Genome sequencing of apramycin resistant K. pneumoniae.</title>
        <authorList>
            <person name="Chen L."/>
            <person name="Kreiswirth B."/>
        </authorList>
    </citation>
    <scope>NUCLEOTIDE SEQUENCE [LARGE SCALE GENOMIC DNA]</scope>
    <source>
        <strain evidence="8 20">59493</strain>
    </source>
</reference>
<dbReference type="KEGG" id="kpnu:LI86_19925"/>
<evidence type="ECO:0000313" key="16">
    <source>
        <dbReference type="Proteomes" id="UP000259364"/>
    </source>
</evidence>
<evidence type="ECO:0000313" key="4">
    <source>
        <dbReference type="EMBL" id="MBD3716304.1"/>
    </source>
</evidence>
<dbReference type="EMBL" id="JACXSW010000013">
    <property type="protein sequence ID" value="MBD3716304.1"/>
    <property type="molecule type" value="Genomic_DNA"/>
</dbReference>
<dbReference type="EMBL" id="CP068602">
    <property type="protein sequence ID" value="QQZ70436.1"/>
    <property type="molecule type" value="Genomic_DNA"/>
</dbReference>
<dbReference type="Proteomes" id="UP000657739">
    <property type="component" value="Unassembled WGS sequence"/>
</dbReference>
<dbReference type="EMBL" id="JACXTN010000001">
    <property type="protein sequence ID" value="MBD3709409.1"/>
    <property type="molecule type" value="Genomic_DNA"/>
</dbReference>
<dbReference type="Proteomes" id="UP000616340">
    <property type="component" value="Unassembled WGS sequence"/>
</dbReference>
<evidence type="ECO:0000313" key="13">
    <source>
        <dbReference type="EMBL" id="TYL72922.1"/>
    </source>
</evidence>
<dbReference type="EMBL" id="UIUC01000004">
    <property type="protein sequence ID" value="SVN63584.1"/>
    <property type="molecule type" value="Genomic_DNA"/>
</dbReference>
<dbReference type="Proteomes" id="UP000258905">
    <property type="component" value="Unassembled WGS sequence"/>
</dbReference>
<dbReference type="Proteomes" id="UP000275975">
    <property type="component" value="Unassembled WGS sequence"/>
</dbReference>
<reference evidence="15 16" key="2">
    <citation type="submission" date="2018-08" db="EMBL/GenBank/DDBJ databases">
        <authorList>
            <consortium name="Pathogen Informatics"/>
        </authorList>
    </citation>
    <scope>NUCLEOTIDE SEQUENCE [LARGE SCALE GENOMIC DNA]</scope>
    <source>
        <strain evidence="11 15">EuSCAPE_GR003</strain>
        <strain evidence="12 16">EuSCAPE_UK014</strain>
    </source>
</reference>
<dbReference type="EMBL" id="RDAM01000001">
    <property type="protein sequence ID" value="RRF08424.1"/>
    <property type="molecule type" value="Genomic_DNA"/>
</dbReference>
<evidence type="ECO:0000313" key="10">
    <source>
        <dbReference type="EMBL" id="STW46858.1"/>
    </source>
</evidence>
<evidence type="ECO:0000313" key="7">
    <source>
        <dbReference type="EMBL" id="MSS34587.1"/>
    </source>
</evidence>
<evidence type="ECO:0000313" key="11">
    <source>
        <dbReference type="EMBL" id="SVN63584.1"/>
    </source>
</evidence>
<reference evidence="13 18" key="6">
    <citation type="submission" date="2019-08" db="EMBL/GenBank/DDBJ databases">
        <title>Phenotypic and genetic characterization of extended-spectrum b-lactamase-producing hypermucoviscous Klebsiella pneumoniae from Chile.</title>
        <authorList>
            <person name="Morales-Leon F."/>
            <person name="Caro C."/>
            <person name="Opazo-Capurro A."/>
            <person name="Lincopan N."/>
            <person name="Dominguez-Yevenes M."/>
            <person name="Lima C."/>
            <person name="Bello-Toledo H."/>
            <person name="Gonzalez-Rocha G."/>
        </authorList>
    </citation>
    <scope>NUCLEOTIDE SEQUENCE [LARGE SCALE GENOMIC DNA]</scope>
    <source>
        <strain evidence="13 18">UCO-494</strain>
    </source>
</reference>
<evidence type="ECO:0000256" key="1">
    <source>
        <dbReference type="SAM" id="MobiDB-lite"/>
    </source>
</evidence>
<evidence type="ECO:0000313" key="2">
    <source>
        <dbReference type="EMBL" id="MBD3707983.1"/>
    </source>
</evidence>
<organism evidence="11 15">
    <name type="scientific">Klebsiella pneumoniae</name>
    <dbReference type="NCBI Taxonomy" id="573"/>
    <lineage>
        <taxon>Bacteria</taxon>
        <taxon>Pseudomonadati</taxon>
        <taxon>Pseudomonadota</taxon>
        <taxon>Gammaproteobacteria</taxon>
        <taxon>Enterobacterales</taxon>
        <taxon>Enterobacteriaceae</taxon>
        <taxon>Klebsiella/Raoultella group</taxon>
        <taxon>Klebsiella</taxon>
        <taxon>Klebsiella pneumoniae complex</taxon>
    </lineage>
</organism>
<dbReference type="AlphaFoldDB" id="A0A0J2GAP0"/>
<evidence type="ECO:0000313" key="6">
    <source>
        <dbReference type="EMBL" id="MBD3743628.1"/>
    </source>
</evidence>
<dbReference type="RefSeq" id="WP_004151265.1">
    <property type="nucleotide sequence ID" value="NZ_AP023453.1"/>
</dbReference>
<accession>A0A0J2GAP0</accession>
<dbReference type="EMBL" id="JACXTJ010000001">
    <property type="protein sequence ID" value="MBD3721107.1"/>
    <property type="molecule type" value="Genomic_DNA"/>
</dbReference>
<reference evidence="9 17" key="4">
    <citation type="journal article" date="2019" name="Antimicrob. Agents Chemother.">
        <title>Applying Rapid Whole Genome Sequencing to Predict Phenotypic Antimicrobial Susceptibility Testing Results Among Carbapenem-Resistant Klebsiella pneumoniae Clinical Isolates.</title>
        <authorList>
            <person name="Tamma P.D."/>
            <person name="Fan Y."/>
            <person name="Bergman Y."/>
            <person name="Pertea G."/>
            <person name="Kazmi A."/>
            <person name="Lewis S."/>
            <person name="Carroll K.C."/>
            <person name="Schatz M.C."/>
            <person name="Timp W."/>
            <person name="Simner P.J."/>
        </authorList>
    </citation>
    <scope>NUCLEOTIDE SEQUENCE [LARGE SCALE GENOMIC DNA]</scope>
    <source>
        <strain evidence="9 17">KLPN_104</strain>
    </source>
</reference>
<reference evidence="10 14" key="1">
    <citation type="submission" date="2018-06" db="EMBL/GenBank/DDBJ databases">
        <authorList>
            <consortium name="Pathogen Informatics"/>
            <person name="Doyle S."/>
        </authorList>
    </citation>
    <scope>NUCLEOTIDE SEQUENCE [LARGE SCALE GENOMIC DNA]</scope>
    <source>
        <strain evidence="10 14">NCTC9617</strain>
    </source>
</reference>
<gene>
    <name evidence="9" type="ORF">EAO17_20575</name>
    <name evidence="7" type="ORF">FME62_27980</name>
    <name evidence="13" type="ORF">FXN67_26015</name>
    <name evidence="4" type="ORF">IE979_21730</name>
    <name evidence="6" type="ORF">IE980_05695</name>
    <name evidence="2" type="ORF">IE987_08425</name>
    <name evidence="5" type="ORF">IE992_11675</name>
    <name evidence="3" type="ORF">IE996_14845</name>
    <name evidence="8" type="ORF">JMZ77_19915</name>
    <name evidence="10" type="ORF">NCTC9617_03388</name>
    <name evidence="11" type="ORF">SAMEA3649591_01679</name>
    <name evidence="12" type="ORF">SAMEA3720909_01501</name>
</gene>
<dbReference type="Proteomes" id="UP000468995">
    <property type="component" value="Unassembled WGS sequence"/>
</dbReference>
<dbReference type="KEGG" id="kpne:KU54_020095"/>
<evidence type="ECO:0000313" key="5">
    <source>
        <dbReference type="EMBL" id="MBD3721107.1"/>
    </source>
</evidence>
<dbReference type="Proteomes" id="UP000259364">
    <property type="component" value="Unassembled WGS sequence"/>
</dbReference>
<evidence type="ECO:0000313" key="17">
    <source>
        <dbReference type="Proteomes" id="UP000275975"/>
    </source>
</evidence>
<evidence type="ECO:0000313" key="9">
    <source>
        <dbReference type="EMBL" id="RRF08424.1"/>
    </source>
</evidence>
<dbReference type="EMBL" id="UGNC01000005">
    <property type="protein sequence ID" value="STW46858.1"/>
    <property type="molecule type" value="Genomic_DNA"/>
</dbReference>
<dbReference type="EMBL" id="JACXSX010000001">
    <property type="protein sequence ID" value="MBD3743628.1"/>
    <property type="molecule type" value="Genomic_DNA"/>
</dbReference>
<reference evidence="7 19" key="5">
    <citation type="submission" date="2019-07" db="EMBL/GenBank/DDBJ databases">
        <title>Genome sequence of OXA-232-producing Klebsiella pneumoniae ST23 from septicemic neonate.</title>
        <authorList>
            <person name="Mukherjee S."/>
            <person name="Naha S."/>
            <person name="Bhadury P."/>
            <person name="Basu S."/>
        </authorList>
    </citation>
    <scope>NUCLEOTIDE SEQUENCE [LARGE SCALE GENOMIC DNA]</scope>
    <source>
        <strain evidence="7 19">EN5275</strain>
    </source>
</reference>
<evidence type="ECO:0000313" key="19">
    <source>
        <dbReference type="Proteomes" id="UP000468995"/>
    </source>
</evidence>
<accession>A0A0S3F962</accession>
<dbReference type="Proteomes" id="UP000255167">
    <property type="component" value="Unassembled WGS sequence"/>
</dbReference>
<feature type="region of interest" description="Disordered" evidence="1">
    <location>
        <begin position="91"/>
        <end position="115"/>
    </location>
</feature>
<dbReference type="EMBL" id="VINI01000044">
    <property type="protein sequence ID" value="MSS34587.1"/>
    <property type="molecule type" value="Genomic_DNA"/>
</dbReference>
<proteinExistence type="predicted"/>
<name>A0A0J2GAP0_KLEPN</name>
<evidence type="ECO:0000313" key="20">
    <source>
        <dbReference type="Proteomes" id="UP000595568"/>
    </source>
</evidence>